<organism evidence="8 9">
    <name type="scientific">Saliterribacillus persicus</name>
    <dbReference type="NCBI Taxonomy" id="930114"/>
    <lineage>
        <taxon>Bacteria</taxon>
        <taxon>Bacillati</taxon>
        <taxon>Bacillota</taxon>
        <taxon>Bacilli</taxon>
        <taxon>Bacillales</taxon>
        <taxon>Bacillaceae</taxon>
        <taxon>Saliterribacillus</taxon>
    </lineage>
</organism>
<dbReference type="FunFam" id="1.10.10.10:FF:000056">
    <property type="entry name" value="IclR family transcriptional regulator"/>
    <property type="match status" value="1"/>
</dbReference>
<dbReference type="PROSITE" id="PS51078">
    <property type="entry name" value="ICLR_ED"/>
    <property type="match status" value="1"/>
</dbReference>
<evidence type="ECO:0000259" key="7">
    <source>
        <dbReference type="PROSITE" id="PS51078"/>
    </source>
</evidence>
<dbReference type="EMBL" id="QPJJ01000004">
    <property type="protein sequence ID" value="RCW73217.1"/>
    <property type="molecule type" value="Genomic_DNA"/>
</dbReference>
<gene>
    <name evidence="8" type="ORF">DFR57_104215</name>
</gene>
<dbReference type="InterPro" id="IPR029016">
    <property type="entry name" value="GAF-like_dom_sf"/>
</dbReference>
<dbReference type="Pfam" id="PF09339">
    <property type="entry name" value="HTH_IclR"/>
    <property type="match status" value="1"/>
</dbReference>
<dbReference type="InterPro" id="IPR036390">
    <property type="entry name" value="WH_DNA-bd_sf"/>
</dbReference>
<protein>
    <recommendedName>
        <fullName evidence="5">Glycerol operon regulatory protein</fullName>
    </recommendedName>
</protein>
<evidence type="ECO:0000256" key="4">
    <source>
        <dbReference type="ARBA" id="ARBA00058938"/>
    </source>
</evidence>
<evidence type="ECO:0000256" key="2">
    <source>
        <dbReference type="ARBA" id="ARBA00023125"/>
    </source>
</evidence>
<evidence type="ECO:0000256" key="3">
    <source>
        <dbReference type="ARBA" id="ARBA00023163"/>
    </source>
</evidence>
<evidence type="ECO:0000313" key="8">
    <source>
        <dbReference type="EMBL" id="RCW73217.1"/>
    </source>
</evidence>
<dbReference type="SUPFAM" id="SSF55781">
    <property type="entry name" value="GAF domain-like"/>
    <property type="match status" value="1"/>
</dbReference>
<dbReference type="PANTHER" id="PTHR30136:SF24">
    <property type="entry name" value="HTH-TYPE TRANSCRIPTIONAL REPRESSOR ALLR"/>
    <property type="match status" value="1"/>
</dbReference>
<dbReference type="Gene3D" id="3.30.450.40">
    <property type="match status" value="1"/>
</dbReference>
<evidence type="ECO:0000313" key="9">
    <source>
        <dbReference type="Proteomes" id="UP000252585"/>
    </source>
</evidence>
<dbReference type="SUPFAM" id="SSF46785">
    <property type="entry name" value="Winged helix' DNA-binding domain"/>
    <property type="match status" value="1"/>
</dbReference>
<reference evidence="8 9" key="1">
    <citation type="submission" date="2018-07" db="EMBL/GenBank/DDBJ databases">
        <title>Genomic Encyclopedia of Type Strains, Phase IV (KMG-IV): sequencing the most valuable type-strain genomes for metagenomic binning, comparative biology and taxonomic classification.</title>
        <authorList>
            <person name="Goeker M."/>
        </authorList>
    </citation>
    <scope>NUCLEOTIDE SEQUENCE [LARGE SCALE GENOMIC DNA]</scope>
    <source>
        <strain evidence="8 9">DSM 27696</strain>
    </source>
</reference>
<keyword evidence="2" id="KW-0238">DNA-binding</keyword>
<proteinExistence type="predicted"/>
<dbReference type="Gene3D" id="1.10.10.10">
    <property type="entry name" value="Winged helix-like DNA-binding domain superfamily/Winged helix DNA-binding domain"/>
    <property type="match status" value="1"/>
</dbReference>
<sequence length="254" mass="28487">MTQVQSVDRTLSILEILAANSEGLRLTELSKEMDLAKSTVHRLLKTLISKGYVQQNEKNGTYQLGLQCLVLASSLLNNLDIRTVAKEALHTLAESAKEVVHLCLHDKNEVVYIDKVESNQTLRMYSQIGRRAYMHCTGVGKVLLSGFTQDEVEQMVANKGLPKFTETTITNKDELFHELTMIKEKGYAIDEQEHENGIRCIAAPIFNHDHQVVAAISIAGPTERVTKERVEGLLAEEILKQSKLISQRLGYVKK</sequence>
<comment type="caution">
    <text evidence="8">The sequence shown here is derived from an EMBL/GenBank/DDBJ whole genome shotgun (WGS) entry which is preliminary data.</text>
</comment>
<comment type="function">
    <text evidence="4">May be an activator protein for the gylABX operon.</text>
</comment>
<name>A0A368Y317_9BACI</name>
<dbReference type="GO" id="GO:0045892">
    <property type="term" value="P:negative regulation of DNA-templated transcription"/>
    <property type="evidence" value="ECO:0007669"/>
    <property type="project" value="UniProtKB-ARBA"/>
</dbReference>
<keyword evidence="1" id="KW-0805">Transcription regulation</keyword>
<dbReference type="PANTHER" id="PTHR30136">
    <property type="entry name" value="HELIX-TURN-HELIX TRANSCRIPTIONAL REGULATOR, ICLR FAMILY"/>
    <property type="match status" value="1"/>
</dbReference>
<dbReference type="InterPro" id="IPR036388">
    <property type="entry name" value="WH-like_DNA-bd_sf"/>
</dbReference>
<dbReference type="RefSeq" id="WP_114352312.1">
    <property type="nucleotide sequence ID" value="NZ_QPJJ01000004.1"/>
</dbReference>
<feature type="domain" description="HTH iclR-type" evidence="6">
    <location>
        <begin position="4"/>
        <end position="66"/>
    </location>
</feature>
<feature type="domain" description="IclR-ED" evidence="7">
    <location>
        <begin position="67"/>
        <end position="251"/>
    </location>
</feature>
<evidence type="ECO:0000256" key="1">
    <source>
        <dbReference type="ARBA" id="ARBA00023015"/>
    </source>
</evidence>
<keyword evidence="9" id="KW-1185">Reference proteome</keyword>
<evidence type="ECO:0000259" key="6">
    <source>
        <dbReference type="PROSITE" id="PS51077"/>
    </source>
</evidence>
<dbReference type="AlphaFoldDB" id="A0A368Y317"/>
<dbReference type="Proteomes" id="UP000252585">
    <property type="component" value="Unassembled WGS sequence"/>
</dbReference>
<dbReference type="GO" id="GO:0003700">
    <property type="term" value="F:DNA-binding transcription factor activity"/>
    <property type="evidence" value="ECO:0007669"/>
    <property type="project" value="TreeGrafter"/>
</dbReference>
<accession>A0A368Y317</accession>
<dbReference type="PROSITE" id="PS51077">
    <property type="entry name" value="HTH_ICLR"/>
    <property type="match status" value="1"/>
</dbReference>
<dbReference type="InterPro" id="IPR005471">
    <property type="entry name" value="Tscrpt_reg_IclR_N"/>
</dbReference>
<dbReference type="SMART" id="SM00346">
    <property type="entry name" value="HTH_ICLR"/>
    <property type="match status" value="1"/>
</dbReference>
<dbReference type="GO" id="GO:0003677">
    <property type="term" value="F:DNA binding"/>
    <property type="evidence" value="ECO:0007669"/>
    <property type="project" value="UniProtKB-KW"/>
</dbReference>
<evidence type="ECO:0000256" key="5">
    <source>
        <dbReference type="ARBA" id="ARBA00070406"/>
    </source>
</evidence>
<dbReference type="InterPro" id="IPR014757">
    <property type="entry name" value="Tscrpt_reg_IclR_C"/>
</dbReference>
<dbReference type="InterPro" id="IPR050707">
    <property type="entry name" value="HTH_MetabolicPath_Reg"/>
</dbReference>
<keyword evidence="3" id="KW-0804">Transcription</keyword>
<dbReference type="OrthoDB" id="9791752at2"/>
<dbReference type="Pfam" id="PF01614">
    <property type="entry name" value="IclR_C"/>
    <property type="match status" value="1"/>
</dbReference>